<evidence type="ECO:0000256" key="6">
    <source>
        <dbReference type="ARBA" id="ARBA00022660"/>
    </source>
</evidence>
<keyword evidence="7" id="KW-0812">Transmembrane</keyword>
<evidence type="ECO:0000256" key="11">
    <source>
        <dbReference type="ARBA" id="ARBA00023128"/>
    </source>
</evidence>
<dbReference type="EMBL" id="MCGE01000031">
    <property type="protein sequence ID" value="ORZ08310.1"/>
    <property type="molecule type" value="Genomic_DNA"/>
</dbReference>
<reference evidence="14 15" key="1">
    <citation type="submission" date="2016-07" db="EMBL/GenBank/DDBJ databases">
        <title>Pervasive Adenine N6-methylation of Active Genes in Fungi.</title>
        <authorList>
            <consortium name="DOE Joint Genome Institute"/>
            <person name="Mondo S.J."/>
            <person name="Dannebaum R.O."/>
            <person name="Kuo R.C."/>
            <person name="Labutti K."/>
            <person name="Haridas S."/>
            <person name="Kuo A."/>
            <person name="Salamov A."/>
            <person name="Ahrendt S.R."/>
            <person name="Lipzen A."/>
            <person name="Sullivan W."/>
            <person name="Andreopoulos W.B."/>
            <person name="Clum A."/>
            <person name="Lindquist E."/>
            <person name="Daum C."/>
            <person name="Ramamoorthy G.K."/>
            <person name="Gryganskyi A."/>
            <person name="Culley D."/>
            <person name="Magnuson J.K."/>
            <person name="James T.Y."/>
            <person name="O'Malley M.A."/>
            <person name="Stajich J.E."/>
            <person name="Spatafora J.W."/>
            <person name="Visel A."/>
            <person name="Grigoriev I.V."/>
        </authorList>
    </citation>
    <scope>NUCLEOTIDE SEQUENCE [LARGE SCALE GENOMIC DNA]</scope>
    <source>
        <strain evidence="14 15">NRRL 1336</strain>
    </source>
</reference>
<evidence type="ECO:0000256" key="12">
    <source>
        <dbReference type="ARBA" id="ARBA00023136"/>
    </source>
</evidence>
<gene>
    <name evidence="14" type="ORF">BCR42DRAFT_359726</name>
</gene>
<sequence>MPVPFEALLPFGIITGFFMATASGLRTVKYYANDKHPHRFGLDNWDLQMMERDKRLTGSPRGQSTNPTAPSEFATNSIWYLETPRDKGQ</sequence>
<keyword evidence="5" id="KW-0813">Transport</keyword>
<keyword evidence="6" id="KW-0679">Respiratory chain</keyword>
<comment type="similarity">
    <text evidence="3">Belongs to the complex I NDUFA1 subunit family.</text>
</comment>
<keyword evidence="8" id="KW-0999">Mitochondrion inner membrane</keyword>
<dbReference type="AlphaFoldDB" id="A0A1X2I335"/>
<dbReference type="GO" id="GO:0005743">
    <property type="term" value="C:mitochondrial inner membrane"/>
    <property type="evidence" value="ECO:0007669"/>
    <property type="project" value="UniProtKB-SubCell"/>
</dbReference>
<feature type="compositionally biased region" description="Polar residues" evidence="13">
    <location>
        <begin position="60"/>
        <end position="74"/>
    </location>
</feature>
<keyword evidence="12" id="KW-0472">Membrane</keyword>
<evidence type="ECO:0000256" key="9">
    <source>
        <dbReference type="ARBA" id="ARBA00022982"/>
    </source>
</evidence>
<proteinExistence type="inferred from homology"/>
<evidence type="ECO:0000256" key="4">
    <source>
        <dbReference type="ARBA" id="ARBA00016392"/>
    </source>
</evidence>
<accession>A0A1X2I335</accession>
<dbReference type="Pfam" id="PF15879">
    <property type="entry name" value="MWFE"/>
    <property type="match status" value="1"/>
</dbReference>
<evidence type="ECO:0000313" key="15">
    <source>
        <dbReference type="Proteomes" id="UP000193560"/>
    </source>
</evidence>
<keyword evidence="11" id="KW-0496">Mitochondrion</keyword>
<evidence type="ECO:0000256" key="10">
    <source>
        <dbReference type="ARBA" id="ARBA00022989"/>
    </source>
</evidence>
<evidence type="ECO:0000313" key="14">
    <source>
        <dbReference type="EMBL" id="ORZ08310.1"/>
    </source>
</evidence>
<keyword evidence="9" id="KW-0249">Electron transport</keyword>
<keyword evidence="10" id="KW-1133">Transmembrane helix</keyword>
<dbReference type="STRING" id="90262.A0A1X2I335"/>
<evidence type="ECO:0000256" key="2">
    <source>
        <dbReference type="ARBA" id="ARBA00004298"/>
    </source>
</evidence>
<feature type="region of interest" description="Disordered" evidence="13">
    <location>
        <begin position="53"/>
        <end position="74"/>
    </location>
</feature>
<evidence type="ECO:0000256" key="7">
    <source>
        <dbReference type="ARBA" id="ARBA00022692"/>
    </source>
</evidence>
<protein>
    <recommendedName>
        <fullName evidence="4">NADH dehydrogenase [ubiquinone] 1 alpha subcomplex subunit 1</fullName>
    </recommendedName>
</protein>
<organism evidence="14 15">
    <name type="scientific">Absidia repens</name>
    <dbReference type="NCBI Taxonomy" id="90262"/>
    <lineage>
        <taxon>Eukaryota</taxon>
        <taxon>Fungi</taxon>
        <taxon>Fungi incertae sedis</taxon>
        <taxon>Mucoromycota</taxon>
        <taxon>Mucoromycotina</taxon>
        <taxon>Mucoromycetes</taxon>
        <taxon>Mucorales</taxon>
        <taxon>Cunninghamellaceae</taxon>
        <taxon>Absidia</taxon>
    </lineage>
</organism>
<evidence type="ECO:0000256" key="3">
    <source>
        <dbReference type="ARBA" id="ARBA00009960"/>
    </source>
</evidence>
<comment type="caution">
    <text evidence="14">The sequence shown here is derived from an EMBL/GenBank/DDBJ whole genome shotgun (WGS) entry which is preliminary data.</text>
</comment>
<evidence type="ECO:0000256" key="8">
    <source>
        <dbReference type="ARBA" id="ARBA00022792"/>
    </source>
</evidence>
<evidence type="ECO:0000256" key="13">
    <source>
        <dbReference type="SAM" id="MobiDB-lite"/>
    </source>
</evidence>
<dbReference type="Proteomes" id="UP000193560">
    <property type="component" value="Unassembled WGS sequence"/>
</dbReference>
<name>A0A1X2I335_9FUNG</name>
<dbReference type="PANTHER" id="PTHR17098">
    <property type="entry name" value="NADH-UBIQUINONE OXIDOREDUCTASE MWFE SUBUNIT"/>
    <property type="match status" value="1"/>
</dbReference>
<dbReference type="InterPro" id="IPR017384">
    <property type="entry name" value="NADH_Ub_cplx-1_asu_su-1"/>
</dbReference>
<dbReference type="PANTHER" id="PTHR17098:SF2">
    <property type="entry name" value="NADH DEHYDROGENASE [UBIQUINONE] 1 ALPHA SUBCOMPLEX SUBUNIT 1"/>
    <property type="match status" value="1"/>
</dbReference>
<evidence type="ECO:0000256" key="1">
    <source>
        <dbReference type="ARBA" id="ARBA00003195"/>
    </source>
</evidence>
<comment type="subcellular location">
    <subcellularLocation>
        <location evidence="2">Mitochondrion inner membrane</location>
        <topology evidence="2">Single-pass membrane protein</topology>
        <orientation evidence="2">Matrix side</orientation>
    </subcellularLocation>
</comment>
<comment type="function">
    <text evidence="1">Accessory subunit of the mitochondrial membrane respiratory chain NADH dehydrogenase (Complex I), that is believed not to be involved in catalysis. Complex I functions in the transfer of electrons from NADH to the respiratory chain. The immediate electron acceptor for the enzyme is believed to be ubiquinone.</text>
</comment>
<dbReference type="OrthoDB" id="1920692at2759"/>
<keyword evidence="15" id="KW-1185">Reference proteome</keyword>
<evidence type="ECO:0000256" key="5">
    <source>
        <dbReference type="ARBA" id="ARBA00022448"/>
    </source>
</evidence>